<keyword evidence="7 8" id="KW-0472">Membrane</keyword>
<evidence type="ECO:0000256" key="8">
    <source>
        <dbReference type="SAM" id="Phobius"/>
    </source>
</evidence>
<protein>
    <submittedName>
        <fullName evidence="9">Rod shape-determining protein MreD</fullName>
    </submittedName>
</protein>
<evidence type="ECO:0000256" key="7">
    <source>
        <dbReference type="ARBA" id="ARBA00023136"/>
    </source>
</evidence>
<evidence type="ECO:0000256" key="4">
    <source>
        <dbReference type="ARBA" id="ARBA00022692"/>
    </source>
</evidence>
<keyword evidence="10" id="KW-1185">Reference proteome</keyword>
<feature type="transmembrane region" description="Helical" evidence="8">
    <location>
        <begin position="67"/>
        <end position="89"/>
    </location>
</feature>
<sequence length="174" mass="19781">MKINKVILWTLLLLLVENAIVPWIIPPEWADRLLPHFAFLMTLFVSGFAGRHRAFLFGLGFGLLQDLLFYGHLIGPYGFGMGLLGYAAGLAAERRAFTLPFFIWIVVFGGGLLDTVVYLIYKLFRLTDLPYSFVFYWQIAPTTLLQLLIALLMYVPVRRYLVKPSLSSGEDNSE</sequence>
<dbReference type="Proteomes" id="UP001596108">
    <property type="component" value="Unassembled WGS sequence"/>
</dbReference>
<keyword evidence="3" id="KW-1003">Cell membrane</keyword>
<evidence type="ECO:0000313" key="10">
    <source>
        <dbReference type="Proteomes" id="UP001596108"/>
    </source>
</evidence>
<gene>
    <name evidence="9" type="primary">mreD</name>
    <name evidence="9" type="ORF">ACFPQ4_07445</name>
</gene>
<keyword evidence="6 8" id="KW-1133">Transmembrane helix</keyword>
<dbReference type="Pfam" id="PF04093">
    <property type="entry name" value="MreD"/>
    <property type="match status" value="1"/>
</dbReference>
<evidence type="ECO:0000256" key="5">
    <source>
        <dbReference type="ARBA" id="ARBA00022960"/>
    </source>
</evidence>
<evidence type="ECO:0000256" key="1">
    <source>
        <dbReference type="ARBA" id="ARBA00004651"/>
    </source>
</evidence>
<feature type="transmembrane region" description="Helical" evidence="8">
    <location>
        <begin position="101"/>
        <end position="121"/>
    </location>
</feature>
<feature type="transmembrane region" description="Helical" evidence="8">
    <location>
        <begin position="6"/>
        <end position="25"/>
    </location>
</feature>
<evidence type="ECO:0000256" key="3">
    <source>
        <dbReference type="ARBA" id="ARBA00022475"/>
    </source>
</evidence>
<keyword evidence="5" id="KW-0133">Cell shape</keyword>
<feature type="transmembrane region" description="Helical" evidence="8">
    <location>
        <begin position="133"/>
        <end position="155"/>
    </location>
</feature>
<evidence type="ECO:0000256" key="2">
    <source>
        <dbReference type="ARBA" id="ARBA00007776"/>
    </source>
</evidence>
<organism evidence="9 10">
    <name type="scientific">Cohnella yongneupensis</name>
    <dbReference type="NCBI Taxonomy" id="425006"/>
    <lineage>
        <taxon>Bacteria</taxon>
        <taxon>Bacillati</taxon>
        <taxon>Bacillota</taxon>
        <taxon>Bacilli</taxon>
        <taxon>Bacillales</taxon>
        <taxon>Paenibacillaceae</taxon>
        <taxon>Cohnella</taxon>
    </lineage>
</organism>
<comment type="subcellular location">
    <subcellularLocation>
        <location evidence="1">Cell membrane</location>
        <topology evidence="1">Multi-pass membrane protein</topology>
    </subcellularLocation>
</comment>
<accession>A0ABW0QWC6</accession>
<dbReference type="RefSeq" id="WP_378111153.1">
    <property type="nucleotide sequence ID" value="NZ_JBHSNC010000024.1"/>
</dbReference>
<comment type="similarity">
    <text evidence="2">Belongs to the MreD family.</text>
</comment>
<evidence type="ECO:0000313" key="9">
    <source>
        <dbReference type="EMBL" id="MFC5529281.1"/>
    </source>
</evidence>
<keyword evidence="4 8" id="KW-0812">Transmembrane</keyword>
<proteinExistence type="inferred from homology"/>
<comment type="caution">
    <text evidence="9">The sequence shown here is derived from an EMBL/GenBank/DDBJ whole genome shotgun (WGS) entry which is preliminary data.</text>
</comment>
<name>A0ABW0QWC6_9BACL</name>
<evidence type="ECO:0000256" key="6">
    <source>
        <dbReference type="ARBA" id="ARBA00022989"/>
    </source>
</evidence>
<reference evidence="10" key="1">
    <citation type="journal article" date="2019" name="Int. J. Syst. Evol. Microbiol.">
        <title>The Global Catalogue of Microorganisms (GCM) 10K type strain sequencing project: providing services to taxonomists for standard genome sequencing and annotation.</title>
        <authorList>
            <consortium name="The Broad Institute Genomics Platform"/>
            <consortium name="The Broad Institute Genome Sequencing Center for Infectious Disease"/>
            <person name="Wu L."/>
            <person name="Ma J."/>
        </authorList>
    </citation>
    <scope>NUCLEOTIDE SEQUENCE [LARGE SCALE GENOMIC DNA]</scope>
    <source>
        <strain evidence="10">CGMCC 1.18578</strain>
    </source>
</reference>
<dbReference type="EMBL" id="JBHSNC010000024">
    <property type="protein sequence ID" value="MFC5529281.1"/>
    <property type="molecule type" value="Genomic_DNA"/>
</dbReference>
<dbReference type="NCBIfam" id="TIGR03426">
    <property type="entry name" value="shape_MreD"/>
    <property type="match status" value="1"/>
</dbReference>
<dbReference type="InterPro" id="IPR007227">
    <property type="entry name" value="Cell_shape_determining_MreD"/>
</dbReference>